<name>A0AAD9M524_9PEZI</name>
<proteinExistence type="predicted"/>
<gene>
    <name evidence="2" type="ORF">LX32DRAFT_218500</name>
</gene>
<dbReference type="AlphaFoldDB" id="A0AAD9M524"/>
<protein>
    <submittedName>
        <fullName evidence="2">Uncharacterized protein</fullName>
    </submittedName>
</protein>
<sequence>MWNPGEDVDSAKKEKKNSPSSQQLSLAELDEGELSQTLEASVIMWAGRVGIWADGRFCTSTYPPYHPSAITLFTRYGAGPRQGGSHRLHTILTIHSHRCRRLPIVPTYAYKACSRAGKTRALVGLAGLKHALRPREAYRVSGAVLYEVLYS</sequence>
<evidence type="ECO:0000313" key="3">
    <source>
        <dbReference type="Proteomes" id="UP001232148"/>
    </source>
</evidence>
<evidence type="ECO:0000256" key="1">
    <source>
        <dbReference type="SAM" id="MobiDB-lite"/>
    </source>
</evidence>
<keyword evidence="3" id="KW-1185">Reference proteome</keyword>
<evidence type="ECO:0000313" key="2">
    <source>
        <dbReference type="EMBL" id="KAK2032172.1"/>
    </source>
</evidence>
<reference evidence="2" key="1">
    <citation type="submission" date="2021-06" db="EMBL/GenBank/DDBJ databases">
        <title>Comparative genomics, transcriptomics and evolutionary studies reveal genomic signatures of adaptation to plant cell wall in hemibiotrophic fungi.</title>
        <authorList>
            <consortium name="DOE Joint Genome Institute"/>
            <person name="Baroncelli R."/>
            <person name="Diaz J.F."/>
            <person name="Benocci T."/>
            <person name="Peng M."/>
            <person name="Battaglia E."/>
            <person name="Haridas S."/>
            <person name="Andreopoulos W."/>
            <person name="Labutti K."/>
            <person name="Pangilinan J."/>
            <person name="Floch G.L."/>
            <person name="Makela M.R."/>
            <person name="Henrissat B."/>
            <person name="Grigoriev I.V."/>
            <person name="Crouch J.A."/>
            <person name="De Vries R.P."/>
            <person name="Sukno S.A."/>
            <person name="Thon M.R."/>
        </authorList>
    </citation>
    <scope>NUCLEOTIDE SEQUENCE</scope>
    <source>
        <strain evidence="2">MAFF235873</strain>
    </source>
</reference>
<feature type="region of interest" description="Disordered" evidence="1">
    <location>
        <begin position="1"/>
        <end position="24"/>
    </location>
</feature>
<organism evidence="2 3">
    <name type="scientific">Colletotrichum zoysiae</name>
    <dbReference type="NCBI Taxonomy" id="1216348"/>
    <lineage>
        <taxon>Eukaryota</taxon>
        <taxon>Fungi</taxon>
        <taxon>Dikarya</taxon>
        <taxon>Ascomycota</taxon>
        <taxon>Pezizomycotina</taxon>
        <taxon>Sordariomycetes</taxon>
        <taxon>Hypocreomycetidae</taxon>
        <taxon>Glomerellales</taxon>
        <taxon>Glomerellaceae</taxon>
        <taxon>Colletotrichum</taxon>
        <taxon>Colletotrichum graminicola species complex</taxon>
    </lineage>
</organism>
<dbReference type="EMBL" id="MU842833">
    <property type="protein sequence ID" value="KAK2032172.1"/>
    <property type="molecule type" value="Genomic_DNA"/>
</dbReference>
<dbReference type="Proteomes" id="UP001232148">
    <property type="component" value="Unassembled WGS sequence"/>
</dbReference>
<comment type="caution">
    <text evidence="2">The sequence shown here is derived from an EMBL/GenBank/DDBJ whole genome shotgun (WGS) entry which is preliminary data.</text>
</comment>
<accession>A0AAD9M524</accession>